<protein>
    <submittedName>
        <fullName evidence="2">Putative transcriptional regulator, ModE family</fullName>
    </submittedName>
</protein>
<dbReference type="AlphaFoldDB" id="D5XCN2"/>
<dbReference type="InterPro" id="IPR036388">
    <property type="entry name" value="WH-like_DNA-bd_sf"/>
</dbReference>
<feature type="domain" description="HTH lysR-type" evidence="1">
    <location>
        <begin position="25"/>
        <end position="81"/>
    </location>
</feature>
<dbReference type="PANTHER" id="PTHR30432">
    <property type="entry name" value="TRANSCRIPTIONAL REGULATOR MODE"/>
    <property type="match status" value="1"/>
</dbReference>
<reference evidence="2 3" key="1">
    <citation type="submission" date="2010-05" db="EMBL/GenBank/DDBJ databases">
        <title>Complete sequence of Thermincola sp. JR.</title>
        <authorList>
            <consortium name="US DOE Joint Genome Institute"/>
            <person name="Lucas S."/>
            <person name="Copeland A."/>
            <person name="Lapidus A."/>
            <person name="Cheng J.-F."/>
            <person name="Bruce D."/>
            <person name="Goodwin L."/>
            <person name="Pitluck S."/>
            <person name="Chertkov O."/>
            <person name="Detter J.C."/>
            <person name="Han C."/>
            <person name="Tapia R."/>
            <person name="Land M."/>
            <person name="Hauser L."/>
            <person name="Kyrpides N."/>
            <person name="Mikhailova N."/>
            <person name="Hazen T.C."/>
            <person name="Woyke T."/>
        </authorList>
    </citation>
    <scope>NUCLEOTIDE SEQUENCE [LARGE SCALE GENOMIC DNA]</scope>
    <source>
        <strain evidence="2 3">JR</strain>
    </source>
</reference>
<dbReference type="Proteomes" id="UP000002377">
    <property type="component" value="Chromosome"/>
</dbReference>
<sequence length="109" mass="12399">MNFHFKVWLEKDGQPVIGDGLYCLLKKIEQYGSIKKAAESLTMSYRQAWGNIKKAESRLGTTLLIKQVGGESGGGARLTLEAKELMKQYGNFRREVEACVQKIFEKHFK</sequence>
<dbReference type="InterPro" id="IPR000847">
    <property type="entry name" value="LysR_HTH_N"/>
</dbReference>
<dbReference type="PANTHER" id="PTHR30432:SF1">
    <property type="entry name" value="DNA-BINDING TRANSCRIPTIONAL DUAL REGULATOR MODE"/>
    <property type="match status" value="1"/>
</dbReference>
<dbReference type="STRING" id="635013.TherJR_0791"/>
<keyword evidence="3" id="KW-1185">Reference proteome</keyword>
<accession>D5XCN2</accession>
<gene>
    <name evidence="2" type="ordered locus">TherJR_0791</name>
</gene>
<dbReference type="EMBL" id="CP002028">
    <property type="protein sequence ID" value="ADG81658.1"/>
    <property type="molecule type" value="Genomic_DNA"/>
</dbReference>
<proteinExistence type="predicted"/>
<dbReference type="Gene3D" id="1.10.10.10">
    <property type="entry name" value="Winged helix-like DNA-binding domain superfamily/Winged helix DNA-binding domain"/>
    <property type="match status" value="1"/>
</dbReference>
<dbReference type="HOGENOM" id="CLU_125440_3_0_9"/>
<name>D5XCN2_THEPJ</name>
<evidence type="ECO:0000313" key="3">
    <source>
        <dbReference type="Proteomes" id="UP000002377"/>
    </source>
</evidence>
<dbReference type="InterPro" id="IPR051815">
    <property type="entry name" value="Molybdate_resp_trans_reg"/>
</dbReference>
<dbReference type="GO" id="GO:0003700">
    <property type="term" value="F:DNA-binding transcription factor activity"/>
    <property type="evidence" value="ECO:0007669"/>
    <property type="project" value="InterPro"/>
</dbReference>
<dbReference type="eggNOG" id="COG2005">
    <property type="taxonomic scope" value="Bacteria"/>
</dbReference>
<dbReference type="InterPro" id="IPR036390">
    <property type="entry name" value="WH_DNA-bd_sf"/>
</dbReference>
<dbReference type="OrthoDB" id="285216at2"/>
<evidence type="ECO:0000313" key="2">
    <source>
        <dbReference type="EMBL" id="ADG81658.1"/>
    </source>
</evidence>
<dbReference type="Pfam" id="PF00126">
    <property type="entry name" value="HTH_1"/>
    <property type="match status" value="1"/>
</dbReference>
<dbReference type="RefSeq" id="WP_013119679.1">
    <property type="nucleotide sequence ID" value="NC_014152.1"/>
</dbReference>
<dbReference type="KEGG" id="tjr:TherJR_0791"/>
<dbReference type="SUPFAM" id="SSF46785">
    <property type="entry name" value="Winged helix' DNA-binding domain"/>
    <property type="match status" value="1"/>
</dbReference>
<organism evidence="2 3">
    <name type="scientific">Thermincola potens (strain JR)</name>
    <dbReference type="NCBI Taxonomy" id="635013"/>
    <lineage>
        <taxon>Bacteria</taxon>
        <taxon>Bacillati</taxon>
        <taxon>Bacillota</taxon>
        <taxon>Clostridia</taxon>
        <taxon>Eubacteriales</taxon>
        <taxon>Thermincolaceae</taxon>
        <taxon>Thermincola</taxon>
    </lineage>
</organism>
<evidence type="ECO:0000259" key="1">
    <source>
        <dbReference type="Pfam" id="PF00126"/>
    </source>
</evidence>